<dbReference type="InterPro" id="IPR011856">
    <property type="entry name" value="tRNA_endonuc-like_dom_sf"/>
</dbReference>
<protein>
    <recommendedName>
        <fullName evidence="2">UPF0102 protein CWI69_08315</fullName>
    </recommendedName>
</protein>
<dbReference type="CDD" id="cd20736">
    <property type="entry name" value="PoNe_Nuclease"/>
    <property type="match status" value="1"/>
</dbReference>
<evidence type="ECO:0000256" key="2">
    <source>
        <dbReference type="HAMAP-Rule" id="MF_00048"/>
    </source>
</evidence>
<proteinExistence type="inferred from homology"/>
<accession>A0A432XWQ1</accession>
<dbReference type="NCBIfam" id="NF009150">
    <property type="entry name" value="PRK12497.1-3"/>
    <property type="match status" value="1"/>
</dbReference>
<dbReference type="AlphaFoldDB" id="A0A432XWQ1"/>
<evidence type="ECO:0000256" key="1">
    <source>
        <dbReference type="ARBA" id="ARBA00006738"/>
    </source>
</evidence>
<dbReference type="HAMAP" id="MF_00048">
    <property type="entry name" value="UPF0102"/>
    <property type="match status" value="1"/>
</dbReference>
<dbReference type="EMBL" id="PIPW01000002">
    <property type="protein sequence ID" value="RUO53021.1"/>
    <property type="molecule type" value="Genomic_DNA"/>
</dbReference>
<dbReference type="GO" id="GO:0003676">
    <property type="term" value="F:nucleic acid binding"/>
    <property type="evidence" value="ECO:0007669"/>
    <property type="project" value="InterPro"/>
</dbReference>
<gene>
    <name evidence="3" type="ORF">CWI69_08315</name>
</gene>
<dbReference type="SUPFAM" id="SSF52980">
    <property type="entry name" value="Restriction endonuclease-like"/>
    <property type="match status" value="1"/>
</dbReference>
<comment type="caution">
    <text evidence="3">The sequence shown here is derived from an EMBL/GenBank/DDBJ whole genome shotgun (WGS) entry which is preliminary data.</text>
</comment>
<organism evidence="3 4">
    <name type="scientific">Pseudidiomarina halophila</name>
    <dbReference type="NCBI Taxonomy" id="1449799"/>
    <lineage>
        <taxon>Bacteria</taxon>
        <taxon>Pseudomonadati</taxon>
        <taxon>Pseudomonadota</taxon>
        <taxon>Gammaproteobacteria</taxon>
        <taxon>Alteromonadales</taxon>
        <taxon>Idiomarinaceae</taxon>
        <taxon>Pseudidiomarina</taxon>
    </lineage>
</organism>
<keyword evidence="4" id="KW-1185">Reference proteome</keyword>
<reference evidence="4" key="1">
    <citation type="journal article" date="2018" name="Front. Microbiol.">
        <title>Genome-Based Analysis Reveals the Taxonomy and Diversity of the Family Idiomarinaceae.</title>
        <authorList>
            <person name="Liu Y."/>
            <person name="Lai Q."/>
            <person name="Shao Z."/>
        </authorList>
    </citation>
    <scope>NUCLEOTIDE SEQUENCE [LARGE SCALE GENOMIC DNA]</scope>
    <source>
        <strain evidence="4">BH195</strain>
    </source>
</reference>
<dbReference type="Gene3D" id="3.40.1350.10">
    <property type="match status" value="1"/>
</dbReference>
<dbReference type="InterPro" id="IPR003509">
    <property type="entry name" value="UPF0102_YraN-like"/>
</dbReference>
<name>A0A432XWQ1_9GAMM</name>
<dbReference type="Pfam" id="PF02021">
    <property type="entry name" value="UPF0102"/>
    <property type="match status" value="1"/>
</dbReference>
<dbReference type="Proteomes" id="UP000287198">
    <property type="component" value="Unassembled WGS sequence"/>
</dbReference>
<dbReference type="InterPro" id="IPR011335">
    <property type="entry name" value="Restrct_endonuc-II-like"/>
</dbReference>
<sequence length="116" mass="13519">MLRKAQGNAGEDQAIDHLTQQGLTLVERNFRCDLGEIDIIMRDGEHWVFVEVKSRSNEDFATVVEQITAAQCQRVRRSAQFYLLSHKLDEHQTYMRFDVIAICQQPAQLHWLQDAF</sequence>
<comment type="similarity">
    <text evidence="1 2">Belongs to the UPF0102 family.</text>
</comment>
<dbReference type="RefSeq" id="WP_126763683.1">
    <property type="nucleotide sequence ID" value="NZ_JBHLTZ010000012.1"/>
</dbReference>
<dbReference type="PANTHER" id="PTHR34039:SF1">
    <property type="entry name" value="UPF0102 PROTEIN YRAN"/>
    <property type="match status" value="1"/>
</dbReference>
<dbReference type="PANTHER" id="PTHR34039">
    <property type="entry name" value="UPF0102 PROTEIN YRAN"/>
    <property type="match status" value="1"/>
</dbReference>
<evidence type="ECO:0000313" key="3">
    <source>
        <dbReference type="EMBL" id="RUO53021.1"/>
    </source>
</evidence>
<dbReference type="NCBIfam" id="TIGR00252">
    <property type="entry name" value="YraN family protein"/>
    <property type="match status" value="1"/>
</dbReference>
<dbReference type="OrthoDB" id="9794876at2"/>
<evidence type="ECO:0000313" key="4">
    <source>
        <dbReference type="Proteomes" id="UP000287198"/>
    </source>
</evidence>